<organism evidence="1 2">
    <name type="scientific">Persea americana</name>
    <name type="common">Avocado</name>
    <dbReference type="NCBI Taxonomy" id="3435"/>
    <lineage>
        <taxon>Eukaryota</taxon>
        <taxon>Viridiplantae</taxon>
        <taxon>Streptophyta</taxon>
        <taxon>Embryophyta</taxon>
        <taxon>Tracheophyta</taxon>
        <taxon>Spermatophyta</taxon>
        <taxon>Magnoliopsida</taxon>
        <taxon>Magnoliidae</taxon>
        <taxon>Laurales</taxon>
        <taxon>Lauraceae</taxon>
        <taxon>Persea</taxon>
    </lineage>
</organism>
<comment type="caution">
    <text evidence="1">The sequence shown here is derived from an EMBL/GenBank/DDBJ whole genome shotgun (WGS) entry which is preliminary data.</text>
</comment>
<proteinExistence type="predicted"/>
<keyword evidence="2" id="KW-1185">Reference proteome</keyword>
<evidence type="ECO:0000313" key="1">
    <source>
        <dbReference type="EMBL" id="KAJ8648085.1"/>
    </source>
</evidence>
<protein>
    <submittedName>
        <fullName evidence="1">Uncharacterized protein</fullName>
    </submittedName>
</protein>
<accession>A0ACC2MQS8</accession>
<name>A0ACC2MQS8_PERAE</name>
<evidence type="ECO:0000313" key="2">
    <source>
        <dbReference type="Proteomes" id="UP001234297"/>
    </source>
</evidence>
<reference evidence="1 2" key="1">
    <citation type="journal article" date="2022" name="Hortic Res">
        <title>A haplotype resolved chromosomal level avocado genome allows analysis of novel avocado genes.</title>
        <authorList>
            <person name="Nath O."/>
            <person name="Fletcher S.J."/>
            <person name="Hayward A."/>
            <person name="Shaw L.M."/>
            <person name="Masouleh A.K."/>
            <person name="Furtado A."/>
            <person name="Henry R.J."/>
            <person name="Mitter N."/>
        </authorList>
    </citation>
    <scope>NUCLEOTIDE SEQUENCE [LARGE SCALE GENOMIC DNA]</scope>
    <source>
        <strain evidence="2">cv. Hass</strain>
    </source>
</reference>
<dbReference type="Proteomes" id="UP001234297">
    <property type="component" value="Chromosome 1"/>
</dbReference>
<sequence>MVHWEKRDFVLNHHDISTDHIMGRSSISLDENKRLDMTYASQANQDSSVQAVGRVTTNDIHLMSMIIALPSENIYGFNLLSNHGARNRVNSPSRRLDVARSNRGGRFFANHGMQLGIIGCQVSSTIMHAVMGDLPGATPPPTPNNFPTWASWLLGTLISLILPIWKLKGGFLRKIGNTVEEVVETVEDVAEVVEDVAEAVEHISSDVADSLPGSGALKNAALWVENASKEVAEDAKQALDIIHKVDDLKEEVEKGFEELVESQADGEVADKETPARKKIEQKDTQEQGKEDKEKEENLEENEEKKTEERHAIEENKKEEKQTGEKDKQEEIASGKENVEKK</sequence>
<gene>
    <name evidence="1" type="ORF">MRB53_001108</name>
</gene>
<dbReference type="EMBL" id="CM056809">
    <property type="protein sequence ID" value="KAJ8648085.1"/>
    <property type="molecule type" value="Genomic_DNA"/>
</dbReference>